<feature type="transmembrane region" description="Helical" evidence="2">
    <location>
        <begin position="226"/>
        <end position="249"/>
    </location>
</feature>
<organism evidence="3 4">
    <name type="scientific">Comamonas nitrativorans</name>
    <dbReference type="NCBI Taxonomy" id="108437"/>
    <lineage>
        <taxon>Bacteria</taxon>
        <taxon>Pseudomonadati</taxon>
        <taxon>Pseudomonadota</taxon>
        <taxon>Betaproteobacteria</taxon>
        <taxon>Burkholderiales</taxon>
        <taxon>Comamonadaceae</taxon>
        <taxon>Comamonas</taxon>
    </lineage>
</organism>
<accession>A0ABV9GXG3</accession>
<proteinExistence type="predicted"/>
<feature type="transmembrane region" description="Helical" evidence="2">
    <location>
        <begin position="105"/>
        <end position="133"/>
    </location>
</feature>
<feature type="compositionally biased region" description="Basic and acidic residues" evidence="1">
    <location>
        <begin position="323"/>
        <end position="352"/>
    </location>
</feature>
<keyword evidence="2" id="KW-1133">Transmembrane helix</keyword>
<dbReference type="EMBL" id="JBHSEW010000005">
    <property type="protein sequence ID" value="MFC4621921.1"/>
    <property type="molecule type" value="Genomic_DNA"/>
</dbReference>
<keyword evidence="2" id="KW-0472">Membrane</keyword>
<name>A0ABV9GXG3_9BURK</name>
<feature type="transmembrane region" description="Helical" evidence="2">
    <location>
        <begin position="145"/>
        <end position="175"/>
    </location>
</feature>
<comment type="caution">
    <text evidence="3">The sequence shown here is derived from an EMBL/GenBank/DDBJ whole genome shotgun (WGS) entry which is preliminary data.</text>
</comment>
<sequence>MPPSESLRQVNFGQLLRASEGLTQWRPMALGFLTWVAAGLLLVAGGFLAGSLGGITGGVLGGLTGLVALVLMAAGLSGVGILLMDKAKNIPPRSMMDALLAGLWCIPKFLGFYLVVLVVLLGLALVGAIGYFLCKIPGIGPLFLFLLHPVLVVVAAAVLTALLWVGLPLFTPAVWEGRRFKEALSLVLAVARTRLVPTVALFLALYVVVSLIGMVVFGALLPGYAFMTGIATSVIGPQALAGGVGALSAMMQGYGGGEGGLVAAGALATLLIFGLAITLMMQVALMGVNLVYLSATDGLDISASENALNAGLDEVKRRAREAQEKARLAAEQAQEKARQVAEEAKERARQRAAEQAAQAQAAADALAAERAAEQLAAEQATQAAAEESAREQAEAAQEADQPAFLDDPAPSADLPTRFTLPPASAEAATCPQCQHKVGDADVFCGECGHRLKD</sequence>
<feature type="transmembrane region" description="Helical" evidence="2">
    <location>
        <begin position="59"/>
        <end position="84"/>
    </location>
</feature>
<keyword evidence="4" id="KW-1185">Reference proteome</keyword>
<protein>
    <recommendedName>
        <fullName evidence="5">Zinc ribbon domain-containing protein</fullName>
    </recommendedName>
</protein>
<feature type="compositionally biased region" description="Low complexity" evidence="1">
    <location>
        <begin position="377"/>
        <end position="386"/>
    </location>
</feature>
<feature type="region of interest" description="Disordered" evidence="1">
    <location>
        <begin position="323"/>
        <end position="356"/>
    </location>
</feature>
<feature type="region of interest" description="Disordered" evidence="1">
    <location>
        <begin position="377"/>
        <end position="419"/>
    </location>
</feature>
<feature type="transmembrane region" description="Helical" evidence="2">
    <location>
        <begin position="32"/>
        <end position="53"/>
    </location>
</feature>
<dbReference type="RefSeq" id="WP_377725094.1">
    <property type="nucleotide sequence ID" value="NZ_JBHSEW010000005.1"/>
</dbReference>
<keyword evidence="2" id="KW-0812">Transmembrane</keyword>
<evidence type="ECO:0008006" key="5">
    <source>
        <dbReference type="Google" id="ProtNLM"/>
    </source>
</evidence>
<feature type="transmembrane region" description="Helical" evidence="2">
    <location>
        <begin position="195"/>
        <end position="220"/>
    </location>
</feature>
<evidence type="ECO:0000256" key="1">
    <source>
        <dbReference type="SAM" id="MobiDB-lite"/>
    </source>
</evidence>
<reference evidence="4" key="1">
    <citation type="journal article" date="2019" name="Int. J. Syst. Evol. Microbiol.">
        <title>The Global Catalogue of Microorganisms (GCM) 10K type strain sequencing project: providing services to taxonomists for standard genome sequencing and annotation.</title>
        <authorList>
            <consortium name="The Broad Institute Genomics Platform"/>
            <consortium name="The Broad Institute Genome Sequencing Center for Infectious Disease"/>
            <person name="Wu L."/>
            <person name="Ma J."/>
        </authorList>
    </citation>
    <scope>NUCLEOTIDE SEQUENCE [LARGE SCALE GENOMIC DNA]</scope>
    <source>
        <strain evidence="4">JCM 11650</strain>
    </source>
</reference>
<gene>
    <name evidence="3" type="ORF">ACFO3A_06780</name>
</gene>
<evidence type="ECO:0000256" key="2">
    <source>
        <dbReference type="SAM" id="Phobius"/>
    </source>
</evidence>
<feature type="transmembrane region" description="Helical" evidence="2">
    <location>
        <begin position="261"/>
        <end position="285"/>
    </location>
</feature>
<evidence type="ECO:0000313" key="4">
    <source>
        <dbReference type="Proteomes" id="UP001595967"/>
    </source>
</evidence>
<evidence type="ECO:0000313" key="3">
    <source>
        <dbReference type="EMBL" id="MFC4621921.1"/>
    </source>
</evidence>
<dbReference type="Proteomes" id="UP001595967">
    <property type="component" value="Unassembled WGS sequence"/>
</dbReference>